<dbReference type="AlphaFoldDB" id="A0A2W5S6F5"/>
<dbReference type="InterPro" id="IPR036388">
    <property type="entry name" value="WH-like_DNA-bd_sf"/>
</dbReference>
<dbReference type="SUPFAM" id="SSF53850">
    <property type="entry name" value="Periplasmic binding protein-like II"/>
    <property type="match status" value="1"/>
</dbReference>
<dbReference type="InterPro" id="IPR050176">
    <property type="entry name" value="LTTR"/>
</dbReference>
<evidence type="ECO:0000313" key="6">
    <source>
        <dbReference type="EMBL" id="PZQ96642.1"/>
    </source>
</evidence>
<dbReference type="Proteomes" id="UP000248975">
    <property type="component" value="Unassembled WGS sequence"/>
</dbReference>
<comment type="similarity">
    <text evidence="1">Belongs to the LysR transcriptional regulatory family.</text>
</comment>
<organism evidence="6 7">
    <name type="scientific">Cereibacter sphaeroides</name>
    <name type="common">Rhodobacter sphaeroides</name>
    <dbReference type="NCBI Taxonomy" id="1063"/>
    <lineage>
        <taxon>Bacteria</taxon>
        <taxon>Pseudomonadati</taxon>
        <taxon>Pseudomonadota</taxon>
        <taxon>Alphaproteobacteria</taxon>
        <taxon>Rhodobacterales</taxon>
        <taxon>Paracoccaceae</taxon>
        <taxon>Cereibacter</taxon>
    </lineage>
</organism>
<dbReference type="GO" id="GO:0003677">
    <property type="term" value="F:DNA binding"/>
    <property type="evidence" value="ECO:0007669"/>
    <property type="project" value="UniProtKB-KW"/>
</dbReference>
<comment type="caution">
    <text evidence="6">The sequence shown here is derived from an EMBL/GenBank/DDBJ whole genome shotgun (WGS) entry which is preliminary data.</text>
</comment>
<dbReference type="Gene3D" id="1.10.10.10">
    <property type="entry name" value="Winged helix-like DNA-binding domain superfamily/Winged helix DNA-binding domain"/>
    <property type="match status" value="1"/>
</dbReference>
<gene>
    <name evidence="6" type="ORF">DI533_13660</name>
</gene>
<dbReference type="InterPro" id="IPR000847">
    <property type="entry name" value="LysR_HTH_N"/>
</dbReference>
<dbReference type="PROSITE" id="PS50931">
    <property type="entry name" value="HTH_LYSR"/>
    <property type="match status" value="1"/>
</dbReference>
<evidence type="ECO:0000256" key="1">
    <source>
        <dbReference type="ARBA" id="ARBA00009437"/>
    </source>
</evidence>
<proteinExistence type="inferred from homology"/>
<dbReference type="Gene3D" id="3.40.190.10">
    <property type="entry name" value="Periplasmic binding protein-like II"/>
    <property type="match status" value="2"/>
</dbReference>
<evidence type="ECO:0000256" key="4">
    <source>
        <dbReference type="ARBA" id="ARBA00023163"/>
    </source>
</evidence>
<evidence type="ECO:0000256" key="3">
    <source>
        <dbReference type="ARBA" id="ARBA00023125"/>
    </source>
</evidence>
<keyword evidence="3" id="KW-0238">DNA-binding</keyword>
<dbReference type="InterPro" id="IPR036390">
    <property type="entry name" value="WH_DNA-bd_sf"/>
</dbReference>
<sequence>MDIELYRTFLAIADSKSFTAAARQVGRTQSAVSQQMKRFEEALGQPLFDRLAHPVSLTEYGKSLLRPARTIVAAHTEAIGTLKRTNFEGIIVVGVADAYVNRILQDVARVFTTLHPEGTLSIVIDDSLGLSRRIAEGSVDLAFVTEGNCPTRGPVAFRDRLVVVGPTAINLSQVDPLPIAVWDERNQDETPLAEVLAAMNRAYRPVYACRSVHGQHQLVTAGLCVAVLVEGSMVDGERAYTGEGEFPVLKHLNIRLERSYAKRTRPVELLEKEYLEFFSTP</sequence>
<dbReference type="Pfam" id="PF03466">
    <property type="entry name" value="LysR_substrate"/>
    <property type="match status" value="1"/>
</dbReference>
<name>A0A2W5S6F5_CERSP</name>
<keyword evidence="2" id="KW-0805">Transcription regulation</keyword>
<dbReference type="PANTHER" id="PTHR30579">
    <property type="entry name" value="TRANSCRIPTIONAL REGULATOR"/>
    <property type="match status" value="1"/>
</dbReference>
<reference evidence="6 7" key="1">
    <citation type="submission" date="2017-08" db="EMBL/GenBank/DDBJ databases">
        <title>Infants hospitalized years apart are colonized by the same room-sourced microbial strains.</title>
        <authorList>
            <person name="Brooks B."/>
            <person name="Olm M.R."/>
            <person name="Firek B.A."/>
            <person name="Baker R."/>
            <person name="Thomas B.C."/>
            <person name="Morowitz M.J."/>
            <person name="Banfield J.F."/>
        </authorList>
    </citation>
    <scope>NUCLEOTIDE SEQUENCE [LARGE SCALE GENOMIC DNA]</scope>
    <source>
        <strain evidence="6">S2_003_000_R2_11</strain>
    </source>
</reference>
<keyword evidence="4" id="KW-0804">Transcription</keyword>
<dbReference type="Pfam" id="PF00126">
    <property type="entry name" value="HTH_1"/>
    <property type="match status" value="1"/>
</dbReference>
<evidence type="ECO:0000313" key="7">
    <source>
        <dbReference type="Proteomes" id="UP000248975"/>
    </source>
</evidence>
<evidence type="ECO:0000256" key="2">
    <source>
        <dbReference type="ARBA" id="ARBA00023015"/>
    </source>
</evidence>
<dbReference type="PANTHER" id="PTHR30579:SF7">
    <property type="entry name" value="HTH-TYPE TRANSCRIPTIONAL REGULATOR LRHA-RELATED"/>
    <property type="match status" value="1"/>
</dbReference>
<accession>A0A2W5S6F5</accession>
<feature type="domain" description="HTH lysR-type" evidence="5">
    <location>
        <begin position="1"/>
        <end position="58"/>
    </location>
</feature>
<dbReference type="FunFam" id="1.10.10.10:FF:000001">
    <property type="entry name" value="LysR family transcriptional regulator"/>
    <property type="match status" value="1"/>
</dbReference>
<protein>
    <recommendedName>
        <fullName evidence="5">HTH lysR-type domain-containing protein</fullName>
    </recommendedName>
</protein>
<dbReference type="SUPFAM" id="SSF46785">
    <property type="entry name" value="Winged helix' DNA-binding domain"/>
    <property type="match status" value="1"/>
</dbReference>
<dbReference type="InterPro" id="IPR005119">
    <property type="entry name" value="LysR_subst-bd"/>
</dbReference>
<dbReference type="PRINTS" id="PR00039">
    <property type="entry name" value="HTHLYSR"/>
</dbReference>
<dbReference type="EMBL" id="QFQS01000003">
    <property type="protein sequence ID" value="PZQ96642.1"/>
    <property type="molecule type" value="Genomic_DNA"/>
</dbReference>
<dbReference type="GO" id="GO:0003700">
    <property type="term" value="F:DNA-binding transcription factor activity"/>
    <property type="evidence" value="ECO:0007669"/>
    <property type="project" value="InterPro"/>
</dbReference>
<evidence type="ECO:0000259" key="5">
    <source>
        <dbReference type="PROSITE" id="PS50931"/>
    </source>
</evidence>